<comment type="caution">
    <text evidence="3">The sequence shown here is derived from an EMBL/GenBank/DDBJ whole genome shotgun (WGS) entry which is preliminary data.</text>
</comment>
<dbReference type="OrthoDB" id="361083at2"/>
<dbReference type="Proteomes" id="UP000003571">
    <property type="component" value="Unassembled WGS sequence"/>
</dbReference>
<keyword evidence="2" id="KW-0378">Hydrolase</keyword>
<evidence type="ECO:0000313" key="4">
    <source>
        <dbReference type="Proteomes" id="UP000003571"/>
    </source>
</evidence>
<dbReference type="Pfam" id="PF09827">
    <property type="entry name" value="CRISPR_Cas2"/>
    <property type="match status" value="1"/>
</dbReference>
<dbReference type="Gene3D" id="3.30.70.240">
    <property type="match status" value="1"/>
</dbReference>
<dbReference type="eggNOG" id="ENOG5034BRF">
    <property type="taxonomic scope" value="Bacteria"/>
</dbReference>
<keyword evidence="1" id="KW-0540">Nuclease</keyword>
<keyword evidence="4" id="KW-1185">Reference proteome</keyword>
<proteinExistence type="predicted"/>
<dbReference type="PATRIC" id="fig|907348.3.peg.1737"/>
<sequence length="97" mass="11223">MFVSVVLDPGGMDSAKAMATILARYSFRKVQRACWECMNINEAQLAVLKREIDSVTDYYDKLRIYQFPINSNFAITELLHKKWRKCVLGASEQTKKE</sequence>
<name>H7ELF1_9SPIR</name>
<evidence type="ECO:0000313" key="3">
    <source>
        <dbReference type="EMBL" id="EIC01492.1"/>
    </source>
</evidence>
<protein>
    <submittedName>
        <fullName evidence="3">CRISPR-associated protein Cas2</fullName>
    </submittedName>
</protein>
<dbReference type="AlphaFoldDB" id="H7ELF1"/>
<evidence type="ECO:0000256" key="2">
    <source>
        <dbReference type="ARBA" id="ARBA00022801"/>
    </source>
</evidence>
<gene>
    <name evidence="3" type="ORF">TresaDRAFT_1101</name>
</gene>
<reference evidence="3 4" key="1">
    <citation type="submission" date="2011-09" db="EMBL/GenBank/DDBJ databases">
        <title>The draft genome of Treponema saccharophilum DSM 2985.</title>
        <authorList>
            <consortium name="US DOE Joint Genome Institute (JGI-PGF)"/>
            <person name="Lucas S."/>
            <person name="Copeland A."/>
            <person name="Lapidus A."/>
            <person name="Glavina del Rio T."/>
            <person name="Dalin E."/>
            <person name="Tice H."/>
            <person name="Bruce D."/>
            <person name="Goodwin L."/>
            <person name="Pitluck S."/>
            <person name="Peters L."/>
            <person name="Kyrpides N."/>
            <person name="Mavromatis K."/>
            <person name="Ivanova N."/>
            <person name="Markowitz V."/>
            <person name="Cheng J.-F."/>
            <person name="Hugenholtz P."/>
            <person name="Woyke T."/>
            <person name="Wu D."/>
            <person name="Gronow S."/>
            <person name="Wellnitz S."/>
            <person name="Brambilla E."/>
            <person name="Klenk H.-P."/>
            <person name="Eisen J.A."/>
        </authorList>
    </citation>
    <scope>NUCLEOTIDE SEQUENCE [LARGE SCALE GENOMIC DNA]</scope>
    <source>
        <strain evidence="3 4">DSM 2985</strain>
    </source>
</reference>
<evidence type="ECO:0000256" key="1">
    <source>
        <dbReference type="ARBA" id="ARBA00022722"/>
    </source>
</evidence>
<organism evidence="3 4">
    <name type="scientific">Treponema saccharophilum DSM 2985</name>
    <dbReference type="NCBI Taxonomy" id="907348"/>
    <lineage>
        <taxon>Bacteria</taxon>
        <taxon>Pseudomonadati</taxon>
        <taxon>Spirochaetota</taxon>
        <taxon>Spirochaetia</taxon>
        <taxon>Spirochaetales</taxon>
        <taxon>Treponemataceae</taxon>
        <taxon>Treponema</taxon>
    </lineage>
</organism>
<dbReference type="EMBL" id="AGRW01000049">
    <property type="protein sequence ID" value="EIC01492.1"/>
    <property type="molecule type" value="Genomic_DNA"/>
</dbReference>
<dbReference type="STRING" id="907348.TresaDRAFT_1101"/>
<dbReference type="GO" id="GO:0016787">
    <property type="term" value="F:hydrolase activity"/>
    <property type="evidence" value="ECO:0007669"/>
    <property type="project" value="UniProtKB-KW"/>
</dbReference>
<dbReference type="InterPro" id="IPR019199">
    <property type="entry name" value="Virulence_VapD/CRISPR_Cas2"/>
</dbReference>
<accession>H7ELF1</accession>
<dbReference type="RefSeq" id="WP_002704759.1">
    <property type="nucleotide sequence ID" value="NZ_AGRW01000049.1"/>
</dbReference>
<dbReference type="GO" id="GO:0004518">
    <property type="term" value="F:nuclease activity"/>
    <property type="evidence" value="ECO:0007669"/>
    <property type="project" value="UniProtKB-KW"/>
</dbReference>